<gene>
    <name evidence="1" type="ORF">GCK32_021654</name>
</gene>
<sequence>MGNTLGGELPSSWDDDDVIKWKKNATAMQQSIYLQFEGSQFHDMEDLSRELRISKICFAIYGAPSESVDNLEDAYSTEQRAFAEKIYEKIHETYMKAPEEHLRLGFIFVFCKEGEKEYQVSM</sequence>
<accession>A0AAN8FI99</accession>
<dbReference type="PANTHER" id="PTHR21115">
    <property type="entry name" value="GH06117P-RELATED"/>
    <property type="match status" value="1"/>
</dbReference>
<reference evidence="1 2" key="1">
    <citation type="submission" date="2019-10" db="EMBL/GenBank/DDBJ databases">
        <title>Assembly and Annotation for the nematode Trichostrongylus colubriformis.</title>
        <authorList>
            <person name="Martin J."/>
        </authorList>
    </citation>
    <scope>NUCLEOTIDE SEQUENCE [LARGE SCALE GENOMIC DNA]</scope>
    <source>
        <strain evidence="1">G859</strain>
        <tissue evidence="1">Whole worm</tissue>
    </source>
</reference>
<evidence type="ECO:0000313" key="1">
    <source>
        <dbReference type="EMBL" id="KAK5976959.1"/>
    </source>
</evidence>
<dbReference type="Proteomes" id="UP001331761">
    <property type="component" value="Unassembled WGS sequence"/>
</dbReference>
<dbReference type="EMBL" id="WIXE01011194">
    <property type="protein sequence ID" value="KAK5976959.1"/>
    <property type="molecule type" value="Genomic_DNA"/>
</dbReference>
<name>A0AAN8FI99_TRICO</name>
<dbReference type="PANTHER" id="PTHR21115:SF0">
    <property type="entry name" value="GH06117P-RELATED"/>
    <property type="match status" value="1"/>
</dbReference>
<dbReference type="AlphaFoldDB" id="A0AAN8FI99"/>
<evidence type="ECO:0000313" key="2">
    <source>
        <dbReference type="Proteomes" id="UP001331761"/>
    </source>
</evidence>
<proteinExistence type="predicted"/>
<comment type="caution">
    <text evidence="1">The sequence shown here is derived from an EMBL/GenBank/DDBJ whole genome shotgun (WGS) entry which is preliminary data.</text>
</comment>
<organism evidence="1 2">
    <name type="scientific">Trichostrongylus colubriformis</name>
    <name type="common">Black scour worm</name>
    <dbReference type="NCBI Taxonomy" id="6319"/>
    <lineage>
        <taxon>Eukaryota</taxon>
        <taxon>Metazoa</taxon>
        <taxon>Ecdysozoa</taxon>
        <taxon>Nematoda</taxon>
        <taxon>Chromadorea</taxon>
        <taxon>Rhabditida</taxon>
        <taxon>Rhabditina</taxon>
        <taxon>Rhabditomorpha</taxon>
        <taxon>Strongyloidea</taxon>
        <taxon>Trichostrongylidae</taxon>
        <taxon>Trichostrongylus</taxon>
    </lineage>
</organism>
<keyword evidence="2" id="KW-1185">Reference proteome</keyword>
<protein>
    <submittedName>
        <fullName evidence="1">Uncharacterized protein</fullName>
    </submittedName>
</protein>